<keyword evidence="2 6" id="KW-0479">Metal-binding</keyword>
<dbReference type="Proteomes" id="UP000237846">
    <property type="component" value="Unassembled WGS sequence"/>
</dbReference>
<dbReference type="UniPathway" id="UPA00079"/>
<comment type="caution">
    <text evidence="8">The sequence shown here is derived from an EMBL/GenBank/DDBJ whole genome shotgun (WGS) entry which is preliminary data.</text>
</comment>
<keyword evidence="5 6" id="KW-0464">Manganese</keyword>
<dbReference type="RefSeq" id="WP_106247040.1">
    <property type="nucleotide sequence ID" value="NZ_PVZC01000004.1"/>
</dbReference>
<evidence type="ECO:0000256" key="5">
    <source>
        <dbReference type="ARBA" id="ARBA00023211"/>
    </source>
</evidence>
<reference evidence="8 9" key="1">
    <citation type="submission" date="2018-03" db="EMBL/GenBank/DDBJ databases">
        <title>Genomic Encyclopedia of Archaeal and Bacterial Type Strains, Phase II (KMG-II): from individual species to whole genera.</title>
        <authorList>
            <person name="Goeker M."/>
        </authorList>
    </citation>
    <scope>NUCLEOTIDE SEQUENCE [LARGE SCALE GENOMIC DNA]</scope>
    <source>
        <strain evidence="8 9">DSM 45601</strain>
    </source>
</reference>
<dbReference type="NCBIfam" id="TIGR00173">
    <property type="entry name" value="menD"/>
    <property type="match status" value="1"/>
</dbReference>
<keyword evidence="9" id="KW-1185">Reference proteome</keyword>
<name>A0A2T0Q4V5_9ACTN</name>
<dbReference type="Gene3D" id="3.40.50.1220">
    <property type="entry name" value="TPP-binding domain"/>
    <property type="match status" value="1"/>
</dbReference>
<dbReference type="Gene3D" id="3.40.50.970">
    <property type="match status" value="2"/>
</dbReference>
<dbReference type="GO" id="GO:0000287">
    <property type="term" value="F:magnesium ion binding"/>
    <property type="evidence" value="ECO:0007669"/>
    <property type="project" value="UniProtKB-UniRule"/>
</dbReference>
<comment type="pathway">
    <text evidence="6">Quinol/quinone metabolism; 1,4-dihydroxy-2-naphthoate biosynthesis; 1,4-dihydroxy-2-naphthoate from chorismate: step 2/7.</text>
</comment>
<comment type="catalytic activity">
    <reaction evidence="6">
        <text>isochorismate + 2-oxoglutarate + H(+) = 5-enolpyruvoyl-6-hydroxy-2-succinyl-cyclohex-3-ene-1-carboxylate + CO2</text>
        <dbReference type="Rhea" id="RHEA:25593"/>
        <dbReference type="ChEBI" id="CHEBI:15378"/>
        <dbReference type="ChEBI" id="CHEBI:16526"/>
        <dbReference type="ChEBI" id="CHEBI:16810"/>
        <dbReference type="ChEBI" id="CHEBI:29780"/>
        <dbReference type="ChEBI" id="CHEBI:58818"/>
        <dbReference type="EC" id="2.2.1.9"/>
    </reaction>
</comment>
<dbReference type="GO" id="GO:0030976">
    <property type="term" value="F:thiamine pyrophosphate binding"/>
    <property type="evidence" value="ECO:0007669"/>
    <property type="project" value="UniProtKB-UniRule"/>
</dbReference>
<organism evidence="8 9">
    <name type="scientific">Allonocardiopsis opalescens</name>
    <dbReference type="NCBI Taxonomy" id="1144618"/>
    <lineage>
        <taxon>Bacteria</taxon>
        <taxon>Bacillati</taxon>
        <taxon>Actinomycetota</taxon>
        <taxon>Actinomycetes</taxon>
        <taxon>Streptosporangiales</taxon>
        <taxon>Allonocardiopsis</taxon>
    </lineage>
</organism>
<dbReference type="PANTHER" id="PTHR42916">
    <property type="entry name" value="2-SUCCINYL-5-ENOLPYRUVYL-6-HYDROXY-3-CYCLOHEXENE-1-CARBOXYLATE SYNTHASE"/>
    <property type="match status" value="1"/>
</dbReference>
<evidence type="ECO:0000259" key="7">
    <source>
        <dbReference type="Pfam" id="PF02776"/>
    </source>
</evidence>
<dbReference type="Pfam" id="PF02776">
    <property type="entry name" value="TPP_enzyme_N"/>
    <property type="match status" value="1"/>
</dbReference>
<dbReference type="GO" id="GO:0030145">
    <property type="term" value="F:manganese ion binding"/>
    <property type="evidence" value="ECO:0007669"/>
    <property type="project" value="UniProtKB-UniRule"/>
</dbReference>
<dbReference type="SUPFAM" id="SSF52518">
    <property type="entry name" value="Thiamin diphosphate-binding fold (THDP-binding)"/>
    <property type="match status" value="2"/>
</dbReference>
<dbReference type="GO" id="GO:0009234">
    <property type="term" value="P:menaquinone biosynthetic process"/>
    <property type="evidence" value="ECO:0007669"/>
    <property type="project" value="UniProtKB-UniRule"/>
</dbReference>
<evidence type="ECO:0000256" key="2">
    <source>
        <dbReference type="ARBA" id="ARBA00022723"/>
    </source>
</evidence>
<comment type="function">
    <text evidence="6">Catalyzes the thiamine diphosphate-dependent decarboxylation of 2-oxoglutarate and the subsequent addition of the resulting succinic semialdehyde-thiamine pyrophosphate anion to isochorismate to yield 2-succinyl-5-enolpyruvyl-6-hydroxy-3-cyclohexene-1-carboxylate (SEPHCHC).</text>
</comment>
<comment type="cofactor">
    <cofactor evidence="6">
        <name>Mg(2+)</name>
        <dbReference type="ChEBI" id="CHEBI:18420"/>
    </cofactor>
    <cofactor evidence="6">
        <name>Mn(2+)</name>
        <dbReference type="ChEBI" id="CHEBI:29035"/>
    </cofactor>
</comment>
<proteinExistence type="inferred from homology"/>
<accession>A0A2T0Q4V5</accession>
<evidence type="ECO:0000256" key="1">
    <source>
        <dbReference type="ARBA" id="ARBA00022679"/>
    </source>
</evidence>
<keyword evidence="1 6" id="KW-0808">Transferase</keyword>
<dbReference type="InterPro" id="IPR004433">
    <property type="entry name" value="MenaQ_synth_MenD"/>
</dbReference>
<comment type="similarity">
    <text evidence="6">Belongs to the TPP enzyme family. MenD subfamily.</text>
</comment>
<dbReference type="InterPro" id="IPR012001">
    <property type="entry name" value="Thiamin_PyroP_enz_TPP-bd_dom"/>
</dbReference>
<dbReference type="CDD" id="cd07037">
    <property type="entry name" value="TPP_PYR_MenD"/>
    <property type="match status" value="1"/>
</dbReference>
<dbReference type="PANTHER" id="PTHR42916:SF1">
    <property type="entry name" value="PROTEIN PHYLLO, CHLOROPLASTIC"/>
    <property type="match status" value="1"/>
</dbReference>
<evidence type="ECO:0000256" key="4">
    <source>
        <dbReference type="ARBA" id="ARBA00023052"/>
    </source>
</evidence>
<dbReference type="PIRSF" id="PIRSF004983">
    <property type="entry name" value="MenD"/>
    <property type="match status" value="1"/>
</dbReference>
<dbReference type="GO" id="GO:0070204">
    <property type="term" value="F:2-succinyl-5-enolpyruvyl-6-hydroxy-3-cyclohexene-1-carboxylic-acid synthase activity"/>
    <property type="evidence" value="ECO:0007669"/>
    <property type="project" value="UniProtKB-UniRule"/>
</dbReference>
<keyword evidence="4 6" id="KW-0786">Thiamine pyrophosphate</keyword>
<sequence length="558" mass="57502">MNPSTALARVLADELARLGLREAVIAPGSRSTPLAMALAAHPRVRVHVRIDERSAAFCALGLARASGRPAAVVCTSGTAAANLHPAAVEAGQAGVGLLLLTADRPPELRDTGANQAVDQIRMFGSAVRWFSEVGVPEERPGMVGYWRSLAGRAWGWAAGADPGPVHLNIALRDPLVPDGDPSWVEPLDGRPGGAPWTAPEPVPEAAAVELPAVERGVLVCGDTGEDPAPFVAAAHAAGWPVLAEPTGNARYGPAAVGSYRHLLAVAEFAAAHRPEAVVTLGRVGLSRQVLAYLRTAGVHVACGGGPRYADPVRTAASVGAGRARVVVPGRRRGSGAWLASWQRADAAARAAVDAELDAGGLSEPRLARDLVAALPEGSLLVAGSSMPVRDLDGYARPRTGVRVIGNRGASGIDGLVSTAVGAALAHQAAGGGRAFALLGDLTLLHDQNGLLLGPGEERPDLVVVVANNDGGGIFSTLEQAEHPQVFERLFGTPHGVGADRVAAMAGWPHLLLDHPKQLPDALAEPGPRLVEARTDRVGQAALRARVQQAVAAAVRDME</sequence>
<protein>
    <recommendedName>
        <fullName evidence="6">2-succinyl-5-enolpyruvyl-6-hydroxy-3-cyclohexene-1-carboxylate synthase</fullName>
        <shortName evidence="6">SEPHCHC synthase</shortName>
        <ecNumber evidence="6">2.2.1.9</ecNumber>
    </recommendedName>
    <alternativeName>
        <fullName evidence="6">Menaquinone biosynthesis protein MenD</fullName>
    </alternativeName>
</protein>
<comment type="cofactor">
    <cofactor evidence="6">
        <name>thiamine diphosphate</name>
        <dbReference type="ChEBI" id="CHEBI:58937"/>
    </cofactor>
    <text evidence="6">Binds 1 thiamine pyrophosphate per subunit.</text>
</comment>
<dbReference type="UniPathway" id="UPA01057">
    <property type="reaction ID" value="UER00164"/>
</dbReference>
<gene>
    <name evidence="6" type="primary">menD</name>
    <name evidence="8" type="ORF">CLV72_104359</name>
</gene>
<keyword evidence="3 6" id="KW-0460">Magnesium</keyword>
<dbReference type="OrthoDB" id="9791859at2"/>
<evidence type="ECO:0000313" key="8">
    <source>
        <dbReference type="EMBL" id="PRX98779.1"/>
    </source>
</evidence>
<dbReference type="InterPro" id="IPR029061">
    <property type="entry name" value="THDP-binding"/>
</dbReference>
<feature type="domain" description="Thiamine pyrophosphate enzyme N-terminal TPP-binding" evidence="7">
    <location>
        <begin position="7"/>
        <end position="122"/>
    </location>
</feature>
<dbReference type="EMBL" id="PVZC01000004">
    <property type="protein sequence ID" value="PRX98779.1"/>
    <property type="molecule type" value="Genomic_DNA"/>
</dbReference>
<evidence type="ECO:0000256" key="3">
    <source>
        <dbReference type="ARBA" id="ARBA00022842"/>
    </source>
</evidence>
<comment type="pathway">
    <text evidence="6">Quinol/quinone metabolism; menaquinone biosynthesis.</text>
</comment>
<dbReference type="CDD" id="cd02009">
    <property type="entry name" value="TPP_SHCHC_synthase"/>
    <property type="match status" value="1"/>
</dbReference>
<dbReference type="AlphaFoldDB" id="A0A2T0Q4V5"/>
<comment type="subunit">
    <text evidence="6">Homodimer.</text>
</comment>
<evidence type="ECO:0000256" key="6">
    <source>
        <dbReference type="HAMAP-Rule" id="MF_01659"/>
    </source>
</evidence>
<dbReference type="EC" id="2.2.1.9" evidence="6"/>
<keyword evidence="6" id="KW-0474">Menaquinone biosynthesis</keyword>
<evidence type="ECO:0000313" key="9">
    <source>
        <dbReference type="Proteomes" id="UP000237846"/>
    </source>
</evidence>
<dbReference type="HAMAP" id="MF_01659">
    <property type="entry name" value="MenD"/>
    <property type="match status" value="1"/>
</dbReference>